<organism evidence="2 3">
    <name type="scientific">Meloidogyne hapla</name>
    <name type="common">Root-knot nematode worm</name>
    <dbReference type="NCBI Taxonomy" id="6305"/>
    <lineage>
        <taxon>Eukaryota</taxon>
        <taxon>Metazoa</taxon>
        <taxon>Ecdysozoa</taxon>
        <taxon>Nematoda</taxon>
        <taxon>Chromadorea</taxon>
        <taxon>Rhabditida</taxon>
        <taxon>Tylenchina</taxon>
        <taxon>Tylenchomorpha</taxon>
        <taxon>Tylenchoidea</taxon>
        <taxon>Meloidogynidae</taxon>
        <taxon>Meloidogyninae</taxon>
        <taxon>Meloidogyne</taxon>
    </lineage>
</organism>
<dbReference type="Gene3D" id="3.40.50.300">
    <property type="entry name" value="P-loop containing nucleotide triphosphate hydrolases"/>
    <property type="match status" value="1"/>
</dbReference>
<dbReference type="SUPFAM" id="SSF52540">
    <property type="entry name" value="P-loop containing nucleoside triphosphate hydrolases"/>
    <property type="match status" value="1"/>
</dbReference>
<dbReference type="WBParaSite" id="MhA1_Contig917.frz3.gene23">
    <property type="protein sequence ID" value="MhA1_Contig917.frz3.gene23"/>
    <property type="gene ID" value="MhA1_Contig917.frz3.gene23"/>
</dbReference>
<dbReference type="PANTHER" id="PTHR43788">
    <property type="entry name" value="DNA2/NAM7 HELICASE FAMILY MEMBER"/>
    <property type="match status" value="1"/>
</dbReference>
<evidence type="ECO:0000313" key="3">
    <source>
        <dbReference type="WBParaSite" id="MhA1_Contig917.frz3.gene23"/>
    </source>
</evidence>
<evidence type="ECO:0000313" key="2">
    <source>
        <dbReference type="Proteomes" id="UP000095281"/>
    </source>
</evidence>
<feature type="region of interest" description="Disordered" evidence="1">
    <location>
        <begin position="1"/>
        <end position="58"/>
    </location>
</feature>
<dbReference type="Pfam" id="PF13245">
    <property type="entry name" value="AAA_19"/>
    <property type="match status" value="1"/>
</dbReference>
<dbReference type="PANTHER" id="PTHR43788:SF8">
    <property type="entry name" value="DNA-BINDING PROTEIN SMUBP-2"/>
    <property type="match status" value="1"/>
</dbReference>
<dbReference type="InterPro" id="IPR027417">
    <property type="entry name" value="P-loop_NTPase"/>
</dbReference>
<evidence type="ECO:0000256" key="1">
    <source>
        <dbReference type="SAM" id="MobiDB-lite"/>
    </source>
</evidence>
<feature type="compositionally biased region" description="Polar residues" evidence="1">
    <location>
        <begin position="1"/>
        <end position="14"/>
    </location>
</feature>
<keyword evidence="2" id="KW-1185">Reference proteome</keyword>
<protein>
    <submittedName>
        <fullName evidence="3">AAA_11 domain-containing protein</fullName>
    </submittedName>
</protein>
<dbReference type="Proteomes" id="UP000095281">
    <property type="component" value="Unplaced"/>
</dbReference>
<name>A0A1I8C1G9_MELHA</name>
<dbReference type="InterPro" id="IPR050534">
    <property type="entry name" value="Coronavir_polyprotein_1ab"/>
</dbReference>
<feature type="compositionally biased region" description="Low complexity" evidence="1">
    <location>
        <begin position="30"/>
        <end position="57"/>
    </location>
</feature>
<accession>A0A1I8C1G9</accession>
<dbReference type="AlphaFoldDB" id="A0A1I8C1G9"/>
<proteinExistence type="predicted"/>
<reference evidence="3" key="1">
    <citation type="submission" date="2016-11" db="UniProtKB">
        <authorList>
            <consortium name="WormBaseParasite"/>
        </authorList>
    </citation>
    <scope>IDENTIFICATION</scope>
</reference>
<dbReference type="GO" id="GO:0043139">
    <property type="term" value="F:5'-3' DNA helicase activity"/>
    <property type="evidence" value="ECO:0007669"/>
    <property type="project" value="TreeGrafter"/>
</dbReference>
<sequence>MSKTPIPSNINTSYDIEYPPLQGTSSRKVATSASNASKSAKSTIDKSPPQQSCSSSSVKNVEQLVESTSKMHIQASAIKRIEIVESEKAEKSTDEKLGQVEEEKEKKIVEYLVCQVEEHSVIGARFNPTTNKSWPHFIQIKNELAENSEGFVEKLQLGDSVWVSCFEWREGYRALARNEGEVTRYRKIWFHGRINSQAVVTSIELIVYAPRVECSGVVIRIRETKGVRSCCIVIASHLQVSTRCYRRQLIGLNLDEIEIGQLVTVSVAKLPANSLVDDSYILPHMTEFKIGAEEVIQSGMGTLGTVEPHGPWPYKRNGKNVFYPLLPEMTPEEVELSESIMSAAIGYSYEDERKTIIENRFEGVAIYLDELFHLCFCQIDNAKVKTLKDAWSEEDQVVLKSEMHLPHFANGVVRKIEVSPGPVLRNKKERKDRDVEEELSNAQDGGFVVVHPMLFKGLESRRDCFATHLPSMLSTKDTNQGRLLRALMTREFEVDDDPEEWDASAVERIHPLMRMLNRKQQETAKILLEEGCRFVFQQAPPGVGKTYVASIVVAIMLSIMNNVKVAVVTAANLPLAKLARELEEVLGSPVMEDSGAVAFFSGYAKDKYFGMINELRQHMLVTKLKNEEVLRHADNSTLRDIDQYCVNYELRPRLTSERKMGSLLAEISSLRIVFATSTMAEDMVDSTLIDTSVLIFDEATQGSFAELAHLICRLPKLEKVLVTGDRHQLGVHLSESPKGPPGWLWVGIDG</sequence>